<dbReference type="EMBL" id="CP011393">
    <property type="protein sequence ID" value="ANE41049.1"/>
    <property type="molecule type" value="Genomic_DNA"/>
</dbReference>
<dbReference type="InterPro" id="IPR006139">
    <property type="entry name" value="D-isomer_2_OHA_DH_cat_dom"/>
</dbReference>
<dbReference type="PANTHER" id="PTHR10996">
    <property type="entry name" value="2-HYDROXYACID DEHYDROGENASE-RELATED"/>
    <property type="match status" value="1"/>
</dbReference>
<sequence>MKVLFLTKMIDYFLQRIEDLKKEFSSDFFIVPKNREEAQKHIEDADVIVSGSLTKEQVLNAKKLKFVLVPWAGVNGLPLDLLDERNIIIANNHGNGKIVAERALGLALALLGRIVEYHNDLAKGVWHGYEAGAKPEDFWYSLQGKRVTILGLGTIGKHLAKLLCGFECEIMGFKRNVEPVKGVNYVTNNLEEAIKFGKVIFVTLPLTKETYHLINKEIISQMQGKFLVNVGRGQIIEEEALYYALKNGILAGAAIDTWYLYPDSDHTVQLPSRYPIHTLKNVVISPHVGGFTIEGQVGRIDETIENLRRILSGGMPKNIVDLKSEY</sequence>
<dbReference type="CDD" id="cd12165">
    <property type="entry name" value="2-Hacid_dh_6"/>
    <property type="match status" value="1"/>
</dbReference>
<evidence type="ECO:0000313" key="6">
    <source>
        <dbReference type="Proteomes" id="UP000077096"/>
    </source>
</evidence>
<evidence type="ECO:0000313" key="5">
    <source>
        <dbReference type="EMBL" id="ANE41049.1"/>
    </source>
</evidence>
<dbReference type="SUPFAM" id="SSF52283">
    <property type="entry name" value="Formate/glycerate dehydrogenase catalytic domain-like"/>
    <property type="match status" value="1"/>
</dbReference>
<dbReference type="Gene3D" id="3.40.50.720">
    <property type="entry name" value="NAD(P)-binding Rossmann-like Domain"/>
    <property type="match status" value="2"/>
</dbReference>
<comment type="similarity">
    <text evidence="2">Belongs to the D-isomer specific 2-hydroxyacid dehydrogenase family.</text>
</comment>
<dbReference type="PANTHER" id="PTHR10996:SF283">
    <property type="entry name" value="GLYOXYLATE_HYDROXYPYRUVATE REDUCTASE B"/>
    <property type="match status" value="1"/>
</dbReference>
<evidence type="ECO:0000256" key="2">
    <source>
        <dbReference type="RuleBase" id="RU003719"/>
    </source>
</evidence>
<organism evidence="5 6">
    <name type="scientific">Fervidobacterium pennivorans</name>
    <dbReference type="NCBI Taxonomy" id="93466"/>
    <lineage>
        <taxon>Bacteria</taxon>
        <taxon>Thermotogati</taxon>
        <taxon>Thermotogota</taxon>
        <taxon>Thermotogae</taxon>
        <taxon>Thermotogales</taxon>
        <taxon>Fervidobacteriaceae</taxon>
        <taxon>Fervidobacterium</taxon>
    </lineage>
</organism>
<dbReference type="KEGG" id="fng:JM64_02845"/>
<dbReference type="GO" id="GO:0016618">
    <property type="term" value="F:hydroxypyruvate reductase [NAD(P)H] activity"/>
    <property type="evidence" value="ECO:0007669"/>
    <property type="project" value="TreeGrafter"/>
</dbReference>
<feature type="domain" description="D-isomer specific 2-hydroxyacid dehydrogenase NAD-binding" evidence="4">
    <location>
        <begin position="104"/>
        <end position="289"/>
    </location>
</feature>
<name>A0A172T222_FERPE</name>
<evidence type="ECO:0000259" key="3">
    <source>
        <dbReference type="Pfam" id="PF00389"/>
    </source>
</evidence>
<gene>
    <name evidence="5" type="ORF">JM64_02845</name>
</gene>
<dbReference type="GO" id="GO:0030267">
    <property type="term" value="F:glyoxylate reductase (NADPH) activity"/>
    <property type="evidence" value="ECO:0007669"/>
    <property type="project" value="TreeGrafter"/>
</dbReference>
<evidence type="ECO:0000256" key="1">
    <source>
        <dbReference type="ARBA" id="ARBA00023002"/>
    </source>
</evidence>
<reference evidence="5 6" key="1">
    <citation type="submission" date="2014-08" db="EMBL/GenBank/DDBJ databases">
        <title>Fervidobacterium pennivorans DYC genome.</title>
        <authorList>
            <person name="Wushke S."/>
        </authorList>
    </citation>
    <scope>NUCLEOTIDE SEQUENCE [LARGE SCALE GENOMIC DNA]</scope>
    <source>
        <strain evidence="5 6">DYC</strain>
    </source>
</reference>
<dbReference type="SUPFAM" id="SSF51735">
    <property type="entry name" value="NAD(P)-binding Rossmann-fold domains"/>
    <property type="match status" value="1"/>
</dbReference>
<dbReference type="AlphaFoldDB" id="A0A172T222"/>
<dbReference type="Pfam" id="PF00389">
    <property type="entry name" value="2-Hacid_dh"/>
    <property type="match status" value="1"/>
</dbReference>
<dbReference type="Pfam" id="PF02826">
    <property type="entry name" value="2-Hacid_dh_C"/>
    <property type="match status" value="1"/>
</dbReference>
<keyword evidence="1 2" id="KW-0560">Oxidoreductase</keyword>
<dbReference type="GO" id="GO:0051287">
    <property type="term" value="F:NAD binding"/>
    <property type="evidence" value="ECO:0007669"/>
    <property type="project" value="InterPro"/>
</dbReference>
<proteinExistence type="inferred from homology"/>
<dbReference type="Proteomes" id="UP000077096">
    <property type="component" value="Chromosome"/>
</dbReference>
<accession>A0A172T222</accession>
<dbReference type="InterPro" id="IPR036291">
    <property type="entry name" value="NAD(P)-bd_dom_sf"/>
</dbReference>
<dbReference type="InterPro" id="IPR006140">
    <property type="entry name" value="D-isomer_DH_NAD-bd"/>
</dbReference>
<evidence type="ECO:0000259" key="4">
    <source>
        <dbReference type="Pfam" id="PF02826"/>
    </source>
</evidence>
<dbReference type="OrthoDB" id="9786364at2"/>
<feature type="domain" description="D-isomer specific 2-hydroxyacid dehydrogenase catalytic" evidence="3">
    <location>
        <begin position="5"/>
        <end position="320"/>
    </location>
</feature>
<dbReference type="InterPro" id="IPR050223">
    <property type="entry name" value="D-isomer_2-hydroxyacid_DH"/>
</dbReference>
<dbReference type="GO" id="GO:0005829">
    <property type="term" value="C:cytosol"/>
    <property type="evidence" value="ECO:0007669"/>
    <property type="project" value="TreeGrafter"/>
</dbReference>
<dbReference type="PATRIC" id="fig|93466.3.peg.620"/>
<protein>
    <submittedName>
        <fullName evidence="5">2-hydroxyacid dehydrogenase</fullName>
    </submittedName>
</protein>